<evidence type="ECO:0000313" key="1">
    <source>
        <dbReference type="EMBL" id="MEQ2528859.1"/>
    </source>
</evidence>
<gene>
    <name evidence="1" type="ORF">WMO40_19465</name>
</gene>
<organism evidence="1 2">
    <name type="scientific">Robertmurraya yapensis</name>
    <name type="common">ex Hitch et al 2024</name>
    <dbReference type="NCBI Taxonomy" id="3133160"/>
    <lineage>
        <taxon>Bacteria</taxon>
        <taxon>Bacillati</taxon>
        <taxon>Bacillota</taxon>
        <taxon>Bacilli</taxon>
        <taxon>Bacillales</taxon>
        <taxon>Bacillaceae</taxon>
        <taxon>Robertmurraya</taxon>
    </lineage>
</organism>
<protein>
    <submittedName>
        <fullName evidence="1">TnsA endonuclease N-terminal domain-containing protein</fullName>
    </submittedName>
</protein>
<keyword evidence="1" id="KW-0540">Nuclease</keyword>
<evidence type="ECO:0000313" key="2">
    <source>
        <dbReference type="Proteomes" id="UP001439875"/>
    </source>
</evidence>
<dbReference type="Proteomes" id="UP001439875">
    <property type="component" value="Unassembled WGS sequence"/>
</dbReference>
<reference evidence="1" key="1">
    <citation type="submission" date="2024-03" db="EMBL/GenBank/DDBJ databases">
        <title>Human intestinal bacterial collection.</title>
        <authorList>
            <person name="Pauvert C."/>
            <person name="Hitch T.C.A."/>
            <person name="Clavel T."/>
        </authorList>
    </citation>
    <scope>NUCLEOTIDE SEQUENCE</scope>
    <source>
        <strain evidence="1">CLA-AA-H227</strain>
    </source>
</reference>
<keyword evidence="2" id="KW-1185">Reference proteome</keyword>
<comment type="caution">
    <text evidence="1">The sequence shown here is derived from an EMBL/GenBank/DDBJ whole genome shotgun (WGS) entry which is preliminary data.</text>
</comment>
<name>A0ACC6SFR0_9BACI</name>
<keyword evidence="1" id="KW-0378">Hydrolase</keyword>
<keyword evidence="1" id="KW-0255">Endonuclease</keyword>
<accession>A0ACC6SFR0</accession>
<proteinExistence type="predicted"/>
<dbReference type="EMBL" id="JBBMEW010000023">
    <property type="protein sequence ID" value="MEQ2528859.1"/>
    <property type="molecule type" value="Genomic_DNA"/>
</dbReference>
<sequence length="884" mass="103900">MLNLVEFDAWIENNNFLEKTKKEIERIRSAPPSRRVGGGKNNVSGRFSSNKMGVTIQFESHKVELSGVYLMEHDDNVLEYYDQPPILKLPYYTGKNGNKIPINKTPDFFVIEKSKAYWVEWKTEKELIKLSQKNPERYYKENGNWVFAPGKEYAEELGLEFIVRSSDEIDWIAIRNIKYLEDYIIREYDIENSKIEKIKEVITKFPGITLKELIESAEGEYSIDDIYALIVKKVIFVDIYTALLREPENVKIFLNNEQSKSLSILESSKMKVKKANVIEMSSGNKVLWGGDIWTILNCSHTHIFLISEQQKNLELPLTIFETYISEGYIKGLLTDEMNQHEDDERKQIISQASKDELKIANERYEVVLRFLNKEKIDDVQVDERTIRNWVRKYQNAEELYGHGFIGLIPQKKKRGNRKAKINQDILELMDKVISESFETIKLKTRSAVYGELLVRCEEKNLEPVSFPTFCKHIKNRSLYETTLKRKGRRSAYKYEEFYFELESTTPRHGDRVFEIAHIDHTELDIELVVGKDCYRPWLTIMVDAYSRRILAFYLTFEEPSYRSCMMVLRECVKNHNRLPNNIVVDGGKEFNSEYFETLLAMCGVHKKSRPPAKARFGNVVERIFGIANKFLIHNLQGNTQIMKDVRQVTKSVNPKNHAVWTLELLQERFGKWVSEIYDNKENPSLNQTPKEAYEESLLTGGNRPNKYIPYDESFIMMTLPSPDRRTRRVYPGKGIKLTYSYYWSPKFRNPRIEDTYVEVKYDPFNVGIAYVYIENKWEKCYSEHYQHLNGKTEKQIKLITEELRRKKKGNAQKRMISAKEIARFILDSEDVEDRLALERYKTSEIKHDIKIVRSADLEVQDISKERKDEDIIDIDKLEIFGESL</sequence>